<dbReference type="Proteomes" id="UP000253420">
    <property type="component" value="Unassembled WGS sequence"/>
</dbReference>
<organism evidence="1 2">
    <name type="scientific">Phyllobacterium salinisoli</name>
    <dbReference type="NCBI Taxonomy" id="1899321"/>
    <lineage>
        <taxon>Bacteria</taxon>
        <taxon>Pseudomonadati</taxon>
        <taxon>Pseudomonadota</taxon>
        <taxon>Alphaproteobacteria</taxon>
        <taxon>Hyphomicrobiales</taxon>
        <taxon>Phyllobacteriaceae</taxon>
        <taxon>Phyllobacterium</taxon>
    </lineage>
</organism>
<comment type="caution">
    <text evidence="1">The sequence shown here is derived from an EMBL/GenBank/DDBJ whole genome shotgun (WGS) entry which is preliminary data.</text>
</comment>
<proteinExistence type="predicted"/>
<sequence>MWRKSEKITHTIKIIRYRSWISYHGWLVANIQTRQEAVGERFDTFFAVDTAYDSPSKATDK</sequence>
<accession>A0A368JWA9</accession>
<protein>
    <submittedName>
        <fullName evidence="1">Uncharacterized protein</fullName>
    </submittedName>
</protein>
<gene>
    <name evidence="1" type="ORF">DUT91_23960</name>
</gene>
<name>A0A368JWA9_9HYPH</name>
<dbReference type="AlphaFoldDB" id="A0A368JWA9"/>
<evidence type="ECO:0000313" key="2">
    <source>
        <dbReference type="Proteomes" id="UP000253420"/>
    </source>
</evidence>
<dbReference type="EMBL" id="QOZG01000035">
    <property type="protein sequence ID" value="RCS21459.1"/>
    <property type="molecule type" value="Genomic_DNA"/>
</dbReference>
<evidence type="ECO:0000313" key="1">
    <source>
        <dbReference type="EMBL" id="RCS21459.1"/>
    </source>
</evidence>
<reference evidence="1 2" key="1">
    <citation type="submission" date="2018-07" db="EMBL/GenBank/DDBJ databases">
        <title>The draft genome of Phyllobacterium salinisoli.</title>
        <authorList>
            <person name="Liu L."/>
            <person name="Li L."/>
            <person name="Zhang X."/>
            <person name="Liang L."/>
        </authorList>
    </citation>
    <scope>NUCLEOTIDE SEQUENCE [LARGE SCALE GENOMIC DNA]</scope>
    <source>
        <strain evidence="1 2">LLAN61</strain>
    </source>
</reference>
<keyword evidence="2" id="KW-1185">Reference proteome</keyword>